<keyword evidence="1" id="KW-0732">Signal</keyword>
<protein>
    <recommendedName>
        <fullName evidence="4">DinB-like domain-containing protein</fullName>
    </recommendedName>
</protein>
<evidence type="ECO:0000313" key="2">
    <source>
        <dbReference type="EMBL" id="GGQ98755.1"/>
    </source>
</evidence>
<feature type="signal peptide" evidence="1">
    <location>
        <begin position="1"/>
        <end position="24"/>
    </location>
</feature>
<comment type="caution">
    <text evidence="2">The sequence shown here is derived from an EMBL/GenBank/DDBJ whole genome shotgun (WGS) entry which is preliminary data.</text>
</comment>
<name>A0A918BYZ9_9DEIO</name>
<evidence type="ECO:0008006" key="4">
    <source>
        <dbReference type="Google" id="ProtNLM"/>
    </source>
</evidence>
<evidence type="ECO:0000313" key="3">
    <source>
        <dbReference type="Proteomes" id="UP000603865"/>
    </source>
</evidence>
<accession>A0A918BYZ9</accession>
<dbReference type="InterPro" id="IPR034660">
    <property type="entry name" value="DinB/YfiT-like"/>
</dbReference>
<organism evidence="2 3">
    <name type="scientific">Deinococcus ruber</name>
    <dbReference type="NCBI Taxonomy" id="1848197"/>
    <lineage>
        <taxon>Bacteria</taxon>
        <taxon>Thermotogati</taxon>
        <taxon>Deinococcota</taxon>
        <taxon>Deinococci</taxon>
        <taxon>Deinococcales</taxon>
        <taxon>Deinococcaceae</taxon>
        <taxon>Deinococcus</taxon>
    </lineage>
</organism>
<reference evidence="2" key="1">
    <citation type="journal article" date="2014" name="Int. J. Syst. Evol. Microbiol.">
        <title>Complete genome sequence of Corynebacterium casei LMG S-19264T (=DSM 44701T), isolated from a smear-ripened cheese.</title>
        <authorList>
            <consortium name="US DOE Joint Genome Institute (JGI-PGF)"/>
            <person name="Walter F."/>
            <person name="Albersmeier A."/>
            <person name="Kalinowski J."/>
            <person name="Ruckert C."/>
        </authorList>
    </citation>
    <scope>NUCLEOTIDE SEQUENCE</scope>
    <source>
        <strain evidence="2">JCM 31311</strain>
    </source>
</reference>
<reference evidence="2" key="2">
    <citation type="submission" date="2020-09" db="EMBL/GenBank/DDBJ databases">
        <authorList>
            <person name="Sun Q."/>
            <person name="Ohkuma M."/>
        </authorList>
    </citation>
    <scope>NUCLEOTIDE SEQUENCE</scope>
    <source>
        <strain evidence="2">JCM 31311</strain>
    </source>
</reference>
<dbReference type="RefSeq" id="WP_189088312.1">
    <property type="nucleotide sequence ID" value="NZ_BMQL01000003.1"/>
</dbReference>
<feature type="chain" id="PRO_5037204692" description="DinB-like domain-containing protein" evidence="1">
    <location>
        <begin position="25"/>
        <end position="193"/>
    </location>
</feature>
<proteinExistence type="predicted"/>
<dbReference type="SUPFAM" id="SSF109854">
    <property type="entry name" value="DinB/YfiT-like putative metalloenzymes"/>
    <property type="match status" value="1"/>
</dbReference>
<gene>
    <name evidence="2" type="ORF">GCM10008957_08980</name>
</gene>
<dbReference type="EMBL" id="BMQL01000003">
    <property type="protein sequence ID" value="GGQ98755.1"/>
    <property type="molecule type" value="Genomic_DNA"/>
</dbReference>
<dbReference type="Gene3D" id="1.20.120.450">
    <property type="entry name" value="dinb family like domain"/>
    <property type="match status" value="1"/>
</dbReference>
<dbReference type="AlphaFoldDB" id="A0A918BYZ9"/>
<dbReference type="Proteomes" id="UP000603865">
    <property type="component" value="Unassembled WGS sequence"/>
</dbReference>
<evidence type="ECO:0000256" key="1">
    <source>
        <dbReference type="SAM" id="SignalP"/>
    </source>
</evidence>
<sequence>MSKTSKVWVPVVIAVGAAAASAYAARGRGPEIREFFIKQTLERPVLNSSYAELAQRLERGGVELTGRFERAGESAGNRKALRHIIGIERWGTARIERMNTGAPSAELDGHRSYKPPRDASWAELLADLQTTRAHTVDLARRLDTSPPADGLTVPHNDLGDLTPKGWLRYLALHANIESRRVRSSGESGNLQLS</sequence>
<keyword evidence="3" id="KW-1185">Reference proteome</keyword>